<comment type="caution">
    <text evidence="1">The sequence shown here is derived from an EMBL/GenBank/DDBJ whole genome shotgun (WGS) entry which is preliminary data.</text>
</comment>
<dbReference type="RefSeq" id="WP_188448771.1">
    <property type="nucleotide sequence ID" value="NZ_BMDW01000021.1"/>
</dbReference>
<reference evidence="2" key="1">
    <citation type="journal article" date="2019" name="Int. J. Syst. Evol. Microbiol.">
        <title>The Global Catalogue of Microorganisms (GCM) 10K type strain sequencing project: providing services to taxonomists for standard genome sequencing and annotation.</title>
        <authorList>
            <consortium name="The Broad Institute Genomics Platform"/>
            <consortium name="The Broad Institute Genome Sequencing Center for Infectious Disease"/>
            <person name="Wu L."/>
            <person name="Ma J."/>
        </authorList>
    </citation>
    <scope>NUCLEOTIDE SEQUENCE [LARGE SCALE GENOMIC DNA]</scope>
    <source>
        <strain evidence="2">CGMCC 1.10106</strain>
    </source>
</reference>
<name>A0ABQ1H3X8_9SPHN</name>
<keyword evidence="2" id="KW-1185">Reference proteome</keyword>
<organism evidence="1 2">
    <name type="scientific">Sphingomonas psychrolutea</name>
    <dbReference type="NCBI Taxonomy" id="1259676"/>
    <lineage>
        <taxon>Bacteria</taxon>
        <taxon>Pseudomonadati</taxon>
        <taxon>Pseudomonadota</taxon>
        <taxon>Alphaproteobacteria</taxon>
        <taxon>Sphingomonadales</taxon>
        <taxon>Sphingomonadaceae</taxon>
        <taxon>Sphingomonas</taxon>
    </lineage>
</organism>
<gene>
    <name evidence="1" type="ORF">GCM10011395_29210</name>
</gene>
<sequence>MTVNDQAAQGVSTVSAKDSWVKPEITAFAAAVEAQANLGGTALDSGKANLS</sequence>
<evidence type="ECO:0000313" key="2">
    <source>
        <dbReference type="Proteomes" id="UP000618591"/>
    </source>
</evidence>
<evidence type="ECO:0000313" key="1">
    <source>
        <dbReference type="EMBL" id="GGA56947.1"/>
    </source>
</evidence>
<protein>
    <submittedName>
        <fullName evidence="1">Uncharacterized protein</fullName>
    </submittedName>
</protein>
<proteinExistence type="predicted"/>
<dbReference type="Proteomes" id="UP000618591">
    <property type="component" value="Unassembled WGS sequence"/>
</dbReference>
<dbReference type="EMBL" id="BMDW01000021">
    <property type="protein sequence ID" value="GGA56947.1"/>
    <property type="molecule type" value="Genomic_DNA"/>
</dbReference>
<accession>A0ABQ1H3X8</accession>